<accession>A0A4Z1PCL1</accession>
<dbReference type="AlphaFoldDB" id="A0A4Z1PCL1"/>
<gene>
    <name evidence="1" type="ORF">E6O75_ATG04234</name>
</gene>
<dbReference type="EMBL" id="SNSC02000004">
    <property type="protein sequence ID" value="TID25029.1"/>
    <property type="molecule type" value="Genomic_DNA"/>
</dbReference>
<comment type="caution">
    <text evidence="1">The sequence shown here is derived from an EMBL/GenBank/DDBJ whole genome shotgun (WGS) entry which is preliminary data.</text>
</comment>
<evidence type="ECO:0000313" key="1">
    <source>
        <dbReference type="EMBL" id="TID25029.1"/>
    </source>
</evidence>
<organism evidence="1 2">
    <name type="scientific">Venturia nashicola</name>
    <dbReference type="NCBI Taxonomy" id="86259"/>
    <lineage>
        <taxon>Eukaryota</taxon>
        <taxon>Fungi</taxon>
        <taxon>Dikarya</taxon>
        <taxon>Ascomycota</taxon>
        <taxon>Pezizomycotina</taxon>
        <taxon>Dothideomycetes</taxon>
        <taxon>Pleosporomycetidae</taxon>
        <taxon>Venturiales</taxon>
        <taxon>Venturiaceae</taxon>
        <taxon>Venturia</taxon>
    </lineage>
</organism>
<proteinExistence type="predicted"/>
<protein>
    <submittedName>
        <fullName evidence="1">Uncharacterized protein</fullName>
    </submittedName>
</protein>
<evidence type="ECO:0000313" key="2">
    <source>
        <dbReference type="Proteomes" id="UP000298493"/>
    </source>
</evidence>
<reference evidence="1 2" key="1">
    <citation type="submission" date="2019-04" db="EMBL/GenBank/DDBJ databases">
        <title>High contiguity whole genome sequence and gene annotation resource for two Venturia nashicola isolates.</title>
        <authorList>
            <person name="Prokchorchik M."/>
            <person name="Won K."/>
            <person name="Lee Y."/>
            <person name="Choi E.D."/>
            <person name="Segonzac C."/>
            <person name="Sohn K.H."/>
        </authorList>
    </citation>
    <scope>NUCLEOTIDE SEQUENCE [LARGE SCALE GENOMIC DNA]</scope>
    <source>
        <strain evidence="1 2">PRI2</strain>
    </source>
</reference>
<sequence length="68" mass="7661">MATYLIQYSLIKNPALIGALRKRERDGSTAFQRNNINNHPGFRNIFIDKGAANSIQVEPYVPLSGSRR</sequence>
<dbReference type="Proteomes" id="UP000298493">
    <property type="component" value="Unassembled WGS sequence"/>
</dbReference>
<keyword evidence="2" id="KW-1185">Reference proteome</keyword>
<name>A0A4Z1PCL1_9PEZI</name>